<dbReference type="Pfam" id="PF03816">
    <property type="entry name" value="LytR_cpsA_psr"/>
    <property type="match status" value="1"/>
</dbReference>
<dbReference type="EMBL" id="FNDK01000016">
    <property type="protein sequence ID" value="SDH95105.1"/>
    <property type="molecule type" value="Genomic_DNA"/>
</dbReference>
<dbReference type="InterPro" id="IPR004474">
    <property type="entry name" value="LytR_CpsA_psr"/>
</dbReference>
<reference evidence="7 8" key="1">
    <citation type="submission" date="2016-10" db="EMBL/GenBank/DDBJ databases">
        <authorList>
            <person name="de Groot N.N."/>
        </authorList>
    </citation>
    <scope>NUCLEOTIDE SEQUENCE [LARGE SCALE GENOMIC DNA]</scope>
    <source>
        <strain evidence="7 8">DSM 21632</strain>
    </source>
</reference>
<gene>
    <name evidence="7" type="ORF">SAMN05192534_11631</name>
</gene>
<keyword evidence="8" id="KW-1185">Reference proteome</keyword>
<feature type="domain" description="Cell envelope-related transcriptional attenuator" evidence="6">
    <location>
        <begin position="80"/>
        <end position="228"/>
    </location>
</feature>
<keyword evidence="3" id="KW-0735">Signal-anchor</keyword>
<name>A0A1G8GL10_9BACI</name>
<dbReference type="RefSeq" id="WP_091274466.1">
    <property type="nucleotide sequence ID" value="NZ_FNDK01000016.1"/>
</dbReference>
<dbReference type="InterPro" id="IPR050922">
    <property type="entry name" value="LytR/CpsA/Psr_CW_biosynth"/>
</dbReference>
<evidence type="ECO:0000256" key="5">
    <source>
        <dbReference type="SAM" id="Phobius"/>
    </source>
</evidence>
<evidence type="ECO:0000256" key="2">
    <source>
        <dbReference type="ARBA" id="ARBA00022692"/>
    </source>
</evidence>
<evidence type="ECO:0000256" key="3">
    <source>
        <dbReference type="ARBA" id="ARBA00022968"/>
    </source>
</evidence>
<feature type="transmembrane region" description="Helical" evidence="5">
    <location>
        <begin position="6"/>
        <end position="28"/>
    </location>
</feature>
<keyword evidence="5" id="KW-0472">Membrane</keyword>
<comment type="similarity">
    <text evidence="1">Belongs to the LytR/CpsA/Psr (LCP) family.</text>
</comment>
<sequence length="309" mass="35097">MWKIPLTIFMTVLLTLLLFGAGYIFHLFQEAGHTMKQINVNDDQASAGENSSSPQQLRGHGPISIFITGIDSRTDNTGLSDVIMVLSIHPEKESTLLFNIPRDTQVAIPDRQQPEKINHAYHDGGTALVQQIVEQKLEHSFDLTVELDMQGFIELVDILGGIEVDNAFAFSERNVTHTKTHFFDKGIIHLDGERALDYVRMRKKDPRGDLGRNERQRQILTALMQKTASMQTLVNVQQFLPLAENHIKTNAAMEDVNILFSEYRHTVGDVKTFEMQGTPDTQNGTSYYLISDKEWHKAALRLRNHQKDE</sequence>
<evidence type="ECO:0000259" key="6">
    <source>
        <dbReference type="Pfam" id="PF03816"/>
    </source>
</evidence>
<evidence type="ECO:0000256" key="4">
    <source>
        <dbReference type="ARBA" id="ARBA00022989"/>
    </source>
</evidence>
<keyword evidence="4 5" id="KW-1133">Transmembrane helix</keyword>
<dbReference type="Proteomes" id="UP000199163">
    <property type="component" value="Unassembled WGS sequence"/>
</dbReference>
<dbReference type="AlphaFoldDB" id="A0A1G8GL10"/>
<accession>A0A1G8GL10</accession>
<keyword evidence="2 5" id="KW-0812">Transmembrane</keyword>
<evidence type="ECO:0000313" key="7">
    <source>
        <dbReference type="EMBL" id="SDH95105.1"/>
    </source>
</evidence>
<protein>
    <submittedName>
        <fullName evidence="7">Transcriptional attenuator, LytR family</fullName>
    </submittedName>
</protein>
<organism evidence="7 8">
    <name type="scientific">Alteribacillus persepolensis</name>
    <dbReference type="NCBI Taxonomy" id="568899"/>
    <lineage>
        <taxon>Bacteria</taxon>
        <taxon>Bacillati</taxon>
        <taxon>Bacillota</taxon>
        <taxon>Bacilli</taxon>
        <taxon>Bacillales</taxon>
        <taxon>Bacillaceae</taxon>
        <taxon>Alteribacillus</taxon>
    </lineage>
</organism>
<dbReference type="OrthoDB" id="27330at2"/>
<dbReference type="PANTHER" id="PTHR33392">
    <property type="entry name" value="POLYISOPRENYL-TEICHOIC ACID--PEPTIDOGLYCAN TEICHOIC ACID TRANSFERASE TAGU"/>
    <property type="match status" value="1"/>
</dbReference>
<dbReference type="STRING" id="568899.SAMN05192534_11631"/>
<evidence type="ECO:0000313" key="8">
    <source>
        <dbReference type="Proteomes" id="UP000199163"/>
    </source>
</evidence>
<dbReference type="Gene3D" id="3.40.630.190">
    <property type="entry name" value="LCP protein"/>
    <property type="match status" value="1"/>
</dbReference>
<dbReference type="GO" id="GO:0071555">
    <property type="term" value="P:cell wall organization"/>
    <property type="evidence" value="ECO:0007669"/>
    <property type="project" value="UniProtKB-KW"/>
</dbReference>
<evidence type="ECO:0000256" key="1">
    <source>
        <dbReference type="ARBA" id="ARBA00006068"/>
    </source>
</evidence>
<dbReference type="PANTHER" id="PTHR33392:SF6">
    <property type="entry name" value="POLYISOPRENYL-TEICHOIC ACID--PEPTIDOGLYCAN TEICHOIC ACID TRANSFERASE TAGU"/>
    <property type="match status" value="1"/>
</dbReference>
<dbReference type="NCBIfam" id="TIGR00350">
    <property type="entry name" value="lytR_cpsA_psr"/>
    <property type="match status" value="1"/>
</dbReference>
<proteinExistence type="inferred from homology"/>